<evidence type="ECO:0000256" key="3">
    <source>
        <dbReference type="ARBA" id="ARBA00023136"/>
    </source>
</evidence>
<dbReference type="Pfam" id="PF00905">
    <property type="entry name" value="Transpeptidase"/>
    <property type="match status" value="1"/>
</dbReference>
<comment type="subcellular location">
    <subcellularLocation>
        <location evidence="1">Membrane</location>
    </subcellularLocation>
</comment>
<evidence type="ECO:0000256" key="1">
    <source>
        <dbReference type="ARBA" id="ARBA00004370"/>
    </source>
</evidence>
<dbReference type="AlphaFoldDB" id="A0A6J4QE00"/>
<dbReference type="Gene3D" id="3.90.1310.10">
    <property type="entry name" value="Penicillin-binding protein 2a (Domain 2)"/>
    <property type="match status" value="1"/>
</dbReference>
<dbReference type="Gene3D" id="3.30.450.330">
    <property type="match status" value="1"/>
</dbReference>
<dbReference type="GO" id="GO:0046677">
    <property type="term" value="P:response to antibiotic"/>
    <property type="evidence" value="ECO:0007669"/>
    <property type="project" value="UniProtKB-KW"/>
</dbReference>
<dbReference type="GO" id="GO:0008658">
    <property type="term" value="F:penicillin binding"/>
    <property type="evidence" value="ECO:0007669"/>
    <property type="project" value="InterPro"/>
</dbReference>
<evidence type="ECO:0000256" key="5">
    <source>
        <dbReference type="SAM" id="Phobius"/>
    </source>
</evidence>
<reference evidence="8" key="1">
    <citation type="submission" date="2020-02" db="EMBL/GenBank/DDBJ databases">
        <authorList>
            <person name="Meier V. D."/>
        </authorList>
    </citation>
    <scope>NUCLEOTIDE SEQUENCE</scope>
    <source>
        <strain evidence="8">AVDCRST_MAG03</strain>
    </source>
</reference>
<dbReference type="InterPro" id="IPR012338">
    <property type="entry name" value="Beta-lactam/transpept-like"/>
</dbReference>
<dbReference type="GO" id="GO:0071555">
    <property type="term" value="P:cell wall organization"/>
    <property type="evidence" value="ECO:0007669"/>
    <property type="project" value="TreeGrafter"/>
</dbReference>
<dbReference type="GO" id="GO:0008800">
    <property type="term" value="F:beta-lactamase activity"/>
    <property type="evidence" value="ECO:0007669"/>
    <property type="project" value="UniProtKB-EC"/>
</dbReference>
<keyword evidence="8" id="KW-0132">Cell division</keyword>
<dbReference type="SUPFAM" id="SSF56519">
    <property type="entry name" value="Penicillin binding protein dimerisation domain"/>
    <property type="match status" value="1"/>
</dbReference>
<keyword evidence="3 5" id="KW-0472">Membrane</keyword>
<keyword evidence="8" id="KW-0328">Glycosyltransferase</keyword>
<keyword evidence="5" id="KW-1133">Transmembrane helix</keyword>
<keyword evidence="8" id="KW-0131">Cell cycle</keyword>
<dbReference type="InterPro" id="IPR050515">
    <property type="entry name" value="Beta-lactam/transpept"/>
</dbReference>
<feature type="domain" description="Penicillin-binding protein transpeptidase" evidence="6">
    <location>
        <begin position="253"/>
        <end position="547"/>
    </location>
</feature>
<dbReference type="GO" id="GO:0005886">
    <property type="term" value="C:plasma membrane"/>
    <property type="evidence" value="ECO:0007669"/>
    <property type="project" value="TreeGrafter"/>
</dbReference>
<dbReference type="GO" id="GO:0016757">
    <property type="term" value="F:glycosyltransferase activity"/>
    <property type="evidence" value="ECO:0007669"/>
    <property type="project" value="UniProtKB-KW"/>
</dbReference>
<dbReference type="GO" id="GO:0051301">
    <property type="term" value="P:cell division"/>
    <property type="evidence" value="ECO:0007669"/>
    <property type="project" value="UniProtKB-KW"/>
</dbReference>
<accession>A0A6J4QE00</accession>
<dbReference type="Pfam" id="PF03717">
    <property type="entry name" value="PBP_dimer"/>
    <property type="match status" value="1"/>
</dbReference>
<organism evidence="8">
    <name type="scientific">uncultured Rubrobacteraceae bacterium</name>
    <dbReference type="NCBI Taxonomy" id="349277"/>
    <lineage>
        <taxon>Bacteria</taxon>
        <taxon>Bacillati</taxon>
        <taxon>Actinomycetota</taxon>
        <taxon>Rubrobacteria</taxon>
        <taxon>Rubrobacterales</taxon>
        <taxon>Rubrobacteraceae</taxon>
        <taxon>environmental samples</taxon>
    </lineage>
</organism>
<dbReference type="EC" id="2.4.1.129" evidence="8"/>
<dbReference type="InterPro" id="IPR005311">
    <property type="entry name" value="PBP_dimer"/>
</dbReference>
<comment type="similarity">
    <text evidence="2">Belongs to the transpeptidase family.</text>
</comment>
<evidence type="ECO:0000256" key="2">
    <source>
        <dbReference type="ARBA" id="ARBA00007171"/>
    </source>
</evidence>
<dbReference type="Gene3D" id="3.40.710.10">
    <property type="entry name" value="DD-peptidase/beta-lactamase superfamily"/>
    <property type="match status" value="1"/>
</dbReference>
<sequence>MSISDHRLARTRGNGRRGRAGGPATPPGPPVGYGRLRIVAALFLVIGLLLGGRAVQIGFSDADRYGAFASELGVEQVAATGAARGSIISADGRELAKSLETARIVATPYLIEHPEAAARSLGEILGPAVGLKEKEILAAISATDASGEASGYSEVASDVPPDAAARIEDLGIAGITTAPDTSRVYPEGALASQLTGYQGPFGDTFGGVEARRDQELGAGEDVRLTVDTAVQQELEDALGRTVEKHKAESAVGLMMRVEDGAIVALANSPGYDNNEFGEAPPESQRDRVITDPYEPGSTFKAFTVAAALEAGAVTTESTFVVPDRIAVADRVIHDSRPHETKVMAPADVLRESSNVGAIQVAQALGGQGLHDAILRFGFGERSGVDLWGEDPGLVPAYADWSGSSIGNIPIGQGLTVTPLQLVAGYAALANGGLRVTPHVVERETEPAPGPRVISEETSDIVGTMLQGVVAEGSGHLAQIPGYTVAGKTGTSQKVDPETGTYTTEYVSSFVGYAPATDPEFVMLVSVDEPQTTYWGELTSAPAFEDVMSFALGYYNVPPDVADGSGRVTP</sequence>
<dbReference type="InterPro" id="IPR036138">
    <property type="entry name" value="PBP_dimer_sf"/>
</dbReference>
<feature type="domain" description="Penicillin-binding protein dimerisation" evidence="7">
    <location>
        <begin position="81"/>
        <end position="200"/>
    </location>
</feature>
<dbReference type="PANTHER" id="PTHR30627:SF1">
    <property type="entry name" value="PEPTIDOGLYCAN D,D-TRANSPEPTIDASE FTSI"/>
    <property type="match status" value="1"/>
</dbReference>
<gene>
    <name evidence="8" type="ORF">AVDCRST_MAG03-3761</name>
</gene>
<evidence type="ECO:0000256" key="4">
    <source>
        <dbReference type="SAM" id="MobiDB-lite"/>
    </source>
</evidence>
<evidence type="ECO:0000313" key="8">
    <source>
        <dbReference type="EMBL" id="CAA9438092.1"/>
    </source>
</evidence>
<keyword evidence="8" id="KW-0808">Transferase</keyword>
<protein>
    <submittedName>
        <fullName evidence="8">Cell division protein FtsI [Peptidoglycan synthetase]</fullName>
        <ecNumber evidence="8">2.4.1.129</ecNumber>
    </submittedName>
</protein>
<name>A0A6J4QE00_9ACTN</name>
<proteinExistence type="inferred from homology"/>
<feature type="transmembrane region" description="Helical" evidence="5">
    <location>
        <begin position="36"/>
        <end position="55"/>
    </location>
</feature>
<dbReference type="PANTHER" id="PTHR30627">
    <property type="entry name" value="PEPTIDOGLYCAN D,D-TRANSPEPTIDASE"/>
    <property type="match status" value="1"/>
</dbReference>
<feature type="compositionally biased region" description="Basic residues" evidence="4">
    <location>
        <begin position="9"/>
        <end position="19"/>
    </location>
</feature>
<keyword evidence="5" id="KW-0812">Transmembrane</keyword>
<dbReference type="EMBL" id="CADCUT010000221">
    <property type="protein sequence ID" value="CAA9438092.1"/>
    <property type="molecule type" value="Genomic_DNA"/>
</dbReference>
<dbReference type="SUPFAM" id="SSF56601">
    <property type="entry name" value="beta-lactamase/transpeptidase-like"/>
    <property type="match status" value="1"/>
</dbReference>
<feature type="region of interest" description="Disordered" evidence="4">
    <location>
        <begin position="1"/>
        <end position="28"/>
    </location>
</feature>
<dbReference type="InterPro" id="IPR001460">
    <property type="entry name" value="PCN-bd_Tpept"/>
</dbReference>
<evidence type="ECO:0000259" key="7">
    <source>
        <dbReference type="Pfam" id="PF03717"/>
    </source>
</evidence>
<evidence type="ECO:0000259" key="6">
    <source>
        <dbReference type="Pfam" id="PF00905"/>
    </source>
</evidence>